<keyword evidence="2" id="KW-1185">Reference proteome</keyword>
<proteinExistence type="predicted"/>
<dbReference type="Proteomes" id="UP001152747">
    <property type="component" value="Unassembled WGS sequence"/>
</dbReference>
<sequence length="385" mass="45113">MPDKIFLTHSSLITARHRADLDVEVEERSCDKVHTVYNFDEPITFDFLRRVRKWRHATFAHLLMQCVIWKEPTVMSDCKRADELCAVLTQDYQYVNSIINYIKKYPRWFKVKDYRKIKLIVQICTNTQYYADATTILETYFVGNLLEETTSRKLQWCINEQGPVHENQSTYYLTVHITSNSIYTGLRLVDYQFFYPYLSQTSQYGSSSMAVAELTNITDGSIVLDLNAVVGELLLEVLLLKNCYCIGIAQELDDSEGALKNFEKFKSWRRGSKIPYFDIIAAEMKGFFNFYAVDHILARCPFRSTQPISEVQDYFNHFDSFLKNCRPNVTATLIYPKAPEYVTIVKEMFVERSHIRITKSCFFEEFHRKYGLIQLQTAPCFMMPL</sequence>
<evidence type="ECO:0000313" key="2">
    <source>
        <dbReference type="Proteomes" id="UP001152747"/>
    </source>
</evidence>
<comment type="caution">
    <text evidence="1">The sequence shown here is derived from an EMBL/GenBank/DDBJ whole genome shotgun (WGS) entry which is preliminary data.</text>
</comment>
<organism evidence="1 2">
    <name type="scientific">Caenorhabditis angaria</name>
    <dbReference type="NCBI Taxonomy" id="860376"/>
    <lineage>
        <taxon>Eukaryota</taxon>
        <taxon>Metazoa</taxon>
        <taxon>Ecdysozoa</taxon>
        <taxon>Nematoda</taxon>
        <taxon>Chromadorea</taxon>
        <taxon>Rhabditida</taxon>
        <taxon>Rhabditina</taxon>
        <taxon>Rhabditomorpha</taxon>
        <taxon>Rhabditoidea</taxon>
        <taxon>Rhabditidae</taxon>
        <taxon>Peloderinae</taxon>
        <taxon>Caenorhabditis</taxon>
    </lineage>
</organism>
<reference evidence="1" key="1">
    <citation type="submission" date="2022-11" db="EMBL/GenBank/DDBJ databases">
        <authorList>
            <person name="Kikuchi T."/>
        </authorList>
    </citation>
    <scope>NUCLEOTIDE SEQUENCE</scope>
    <source>
        <strain evidence="1">PS1010</strain>
    </source>
</reference>
<gene>
    <name evidence="1" type="ORF">CAMP_LOCUS13694</name>
</gene>
<accession>A0A9P1IVR1</accession>
<dbReference type="AlphaFoldDB" id="A0A9P1IVR1"/>
<dbReference type="EMBL" id="CANHGI010000005">
    <property type="protein sequence ID" value="CAI5451057.1"/>
    <property type="molecule type" value="Genomic_DNA"/>
</dbReference>
<evidence type="ECO:0000313" key="1">
    <source>
        <dbReference type="EMBL" id="CAI5451057.1"/>
    </source>
</evidence>
<protein>
    <submittedName>
        <fullName evidence="1">Uncharacterized protein</fullName>
    </submittedName>
</protein>
<name>A0A9P1IVR1_9PELO</name>